<dbReference type="InterPro" id="IPR001464">
    <property type="entry name" value="Annexin"/>
</dbReference>
<evidence type="ECO:0000256" key="2">
    <source>
        <dbReference type="ARBA" id="ARBA00022737"/>
    </source>
</evidence>
<evidence type="ECO:0000256" key="3">
    <source>
        <dbReference type="ARBA" id="ARBA00022837"/>
    </source>
</evidence>
<evidence type="ECO:0000313" key="8">
    <source>
        <dbReference type="Proteomes" id="UP000694861"/>
    </source>
</evidence>
<dbReference type="PRINTS" id="PR00196">
    <property type="entry name" value="ANNEXIN"/>
</dbReference>
<accession>A0ABM1LJI5</accession>
<keyword evidence="7" id="KW-0732">Signal</keyword>
<dbReference type="GeneID" id="103319859"/>
<keyword evidence="1" id="KW-0479">Metal-binding</keyword>
<keyword evidence="2 6" id="KW-0677">Repeat</keyword>
<comment type="domain">
    <text evidence="6">A pair of annexin repeats may form one binding site for calcium and phospholipid.</text>
</comment>
<name>A0ABM1LJI5_PRUMU</name>
<evidence type="ECO:0000313" key="9">
    <source>
        <dbReference type="RefSeq" id="XP_016647562.1"/>
    </source>
</evidence>
<dbReference type="PANTHER" id="PTHR10502">
    <property type="entry name" value="ANNEXIN"/>
    <property type="match status" value="1"/>
</dbReference>
<evidence type="ECO:0000256" key="7">
    <source>
        <dbReference type="SAM" id="SignalP"/>
    </source>
</evidence>
<dbReference type="InterPro" id="IPR037104">
    <property type="entry name" value="Annexin_sf"/>
</dbReference>
<feature type="chain" id="PRO_5047432742" description="Annexin" evidence="7">
    <location>
        <begin position="26"/>
        <end position="401"/>
    </location>
</feature>
<dbReference type="Gene3D" id="1.10.220.10">
    <property type="entry name" value="Annexin"/>
    <property type="match status" value="4"/>
</dbReference>
<keyword evidence="4 6" id="KW-0041">Annexin</keyword>
<dbReference type="PRINTS" id="PR01814">
    <property type="entry name" value="ANNEXINPLANT"/>
</dbReference>
<protein>
    <recommendedName>
        <fullName evidence="6">Annexin</fullName>
    </recommendedName>
</protein>
<evidence type="ECO:0000256" key="1">
    <source>
        <dbReference type="ARBA" id="ARBA00022723"/>
    </source>
</evidence>
<evidence type="ECO:0000256" key="4">
    <source>
        <dbReference type="ARBA" id="ARBA00023216"/>
    </source>
</evidence>
<comment type="similarity">
    <text evidence="6">Belongs to the annexin family.</text>
</comment>
<dbReference type="RefSeq" id="XP_016647562.1">
    <property type="nucleotide sequence ID" value="XM_016792076.1"/>
</dbReference>
<feature type="signal peptide" evidence="7">
    <location>
        <begin position="1"/>
        <end position="25"/>
    </location>
</feature>
<dbReference type="InterPro" id="IPR018502">
    <property type="entry name" value="Annexin_repeat"/>
</dbReference>
<organism evidence="8 9">
    <name type="scientific">Prunus mume</name>
    <name type="common">Japanese apricot</name>
    <name type="synonym">Armeniaca mume</name>
    <dbReference type="NCBI Taxonomy" id="102107"/>
    <lineage>
        <taxon>Eukaryota</taxon>
        <taxon>Viridiplantae</taxon>
        <taxon>Streptophyta</taxon>
        <taxon>Embryophyta</taxon>
        <taxon>Tracheophyta</taxon>
        <taxon>Spermatophyta</taxon>
        <taxon>Magnoliopsida</taxon>
        <taxon>eudicotyledons</taxon>
        <taxon>Gunneridae</taxon>
        <taxon>Pentapetalae</taxon>
        <taxon>rosids</taxon>
        <taxon>fabids</taxon>
        <taxon>Rosales</taxon>
        <taxon>Rosaceae</taxon>
        <taxon>Amygdaloideae</taxon>
        <taxon>Amygdaleae</taxon>
        <taxon>Prunus</taxon>
    </lineage>
</organism>
<sequence>MTSLTSAKLCFLPYCLVIFLYVSSPNWVAFPSATSTSDIEAKALLKWKASLFPNKALNSLTWYPPTHNINATNSSSSSPKQKTCPCTWTGVSCNAAGSVSKLNLSTCGIQGWGTNEDLIISILGHRNAAQRKVIRQTYAEAYGEDLLKELEKELTSDFERSILLWTLDPAERDAFLANEATKKWTKSNQVLAEIACSRSSHELLMARQAYHSRYKKSLEEDVAHHTTGDFRKLLAPLVSSYRYEGDEVNLTLAKSEAKLLHEKISDKAYNDEDIIRILATRSKAQINATLNHYKNEFGNDINKDLKADPKDEYLAILRATIKCLVRPEKYFEKSLRLAINKRGTDEGALSRVVTTRAEVDMKLIKEQYHKRNSVTLDQAIKKDTIGDYEKMLLALVGHEDA</sequence>
<keyword evidence="8" id="KW-1185">Reference proteome</keyword>
<dbReference type="InterPro" id="IPR018252">
    <property type="entry name" value="Annexin_repeat_CS"/>
</dbReference>
<dbReference type="PROSITE" id="PS51897">
    <property type="entry name" value="ANNEXIN_2"/>
    <property type="match status" value="4"/>
</dbReference>
<gene>
    <name evidence="9" type="primary">LOC103319859</name>
</gene>
<evidence type="ECO:0000256" key="5">
    <source>
        <dbReference type="ARBA" id="ARBA00023302"/>
    </source>
</evidence>
<dbReference type="PROSITE" id="PS00223">
    <property type="entry name" value="ANNEXIN_1"/>
    <property type="match status" value="1"/>
</dbReference>
<dbReference type="SUPFAM" id="SSF47874">
    <property type="entry name" value="Annexin"/>
    <property type="match status" value="1"/>
</dbReference>
<dbReference type="SMART" id="SM00335">
    <property type="entry name" value="ANX"/>
    <property type="match status" value="4"/>
</dbReference>
<evidence type="ECO:0000256" key="6">
    <source>
        <dbReference type="RuleBase" id="RU003540"/>
    </source>
</evidence>
<dbReference type="Pfam" id="PF00191">
    <property type="entry name" value="Annexin"/>
    <property type="match status" value="4"/>
</dbReference>
<keyword evidence="5 6" id="KW-0111">Calcium/phospholipid-binding</keyword>
<reference evidence="9" key="2">
    <citation type="submission" date="2025-08" db="UniProtKB">
        <authorList>
            <consortium name="RefSeq"/>
        </authorList>
    </citation>
    <scope>IDENTIFICATION</scope>
</reference>
<dbReference type="PANTHER" id="PTHR10502:SF104">
    <property type="entry name" value="ANNEXIN D1"/>
    <property type="match status" value="1"/>
</dbReference>
<reference evidence="8" key="1">
    <citation type="journal article" date="2012" name="Nat. Commun.">
        <title>The genome of Prunus mume.</title>
        <authorList>
            <person name="Zhang Q."/>
            <person name="Chen W."/>
            <person name="Sun L."/>
            <person name="Zhao F."/>
            <person name="Huang B."/>
            <person name="Yang W."/>
            <person name="Tao Y."/>
            <person name="Wang J."/>
            <person name="Yuan Z."/>
            <person name="Fan G."/>
            <person name="Xing Z."/>
            <person name="Han C."/>
            <person name="Pan H."/>
            <person name="Zhong X."/>
            <person name="Shi W."/>
            <person name="Liang X."/>
            <person name="Du D."/>
            <person name="Sun F."/>
            <person name="Xu Z."/>
            <person name="Hao R."/>
            <person name="Lv T."/>
            <person name="Lv Y."/>
            <person name="Zheng Z."/>
            <person name="Sun M."/>
            <person name="Luo L."/>
            <person name="Cai M."/>
            <person name="Gao Y."/>
            <person name="Wang J."/>
            <person name="Yin Y."/>
            <person name="Xu X."/>
            <person name="Cheng T."/>
            <person name="Wang J."/>
        </authorList>
    </citation>
    <scope>NUCLEOTIDE SEQUENCE [LARGE SCALE GENOMIC DNA]</scope>
</reference>
<dbReference type="Proteomes" id="UP000694861">
    <property type="component" value="Linkage group LG2"/>
</dbReference>
<dbReference type="InterPro" id="IPR009118">
    <property type="entry name" value="AnnexinD_plant"/>
</dbReference>
<proteinExistence type="inferred from homology"/>
<keyword evidence="3 6" id="KW-0106">Calcium</keyword>